<dbReference type="GO" id="GO:0035091">
    <property type="term" value="F:phosphatidylinositol binding"/>
    <property type="evidence" value="ECO:0007669"/>
    <property type="project" value="TreeGrafter"/>
</dbReference>
<gene>
    <name evidence="8" type="primary">PITPNM1</name>
    <name evidence="8" type="ORF">BLAG_LOCUS2535</name>
</gene>
<evidence type="ECO:0000256" key="1">
    <source>
        <dbReference type="ARBA" id="ARBA00004184"/>
    </source>
</evidence>
<feature type="compositionally biased region" description="Polar residues" evidence="6">
    <location>
        <begin position="408"/>
        <end position="425"/>
    </location>
</feature>
<dbReference type="FunFam" id="3.40.50.1000:FF:000173">
    <property type="entry name" value="Membrane-associated phosphatidylinositol transfer protein 2"/>
    <property type="match status" value="1"/>
</dbReference>
<dbReference type="InterPro" id="IPR004177">
    <property type="entry name" value="DDHD_dom"/>
</dbReference>
<dbReference type="InterPro" id="IPR001666">
    <property type="entry name" value="PI_transfer"/>
</dbReference>
<evidence type="ECO:0000256" key="2">
    <source>
        <dbReference type="ARBA" id="ARBA00010316"/>
    </source>
</evidence>
<comment type="subcellular location">
    <subcellularLocation>
        <location evidence="1">Endomembrane system</location>
        <topology evidence="1">Peripheral membrane protein</topology>
    </subcellularLocation>
</comment>
<dbReference type="Proteomes" id="UP000838412">
    <property type="component" value="Chromosome 1"/>
</dbReference>
<dbReference type="OrthoDB" id="18453at2759"/>
<dbReference type="PANTHER" id="PTHR10658:SF81">
    <property type="entry name" value="PROTEIN RETINAL DEGENERATION B"/>
    <property type="match status" value="1"/>
</dbReference>
<dbReference type="SUPFAM" id="SSF55961">
    <property type="entry name" value="Bet v1-like"/>
    <property type="match status" value="5"/>
</dbReference>
<dbReference type="Gene3D" id="3.30.530.20">
    <property type="match status" value="5"/>
</dbReference>
<feature type="compositionally biased region" description="Low complexity" evidence="6">
    <location>
        <begin position="942"/>
        <end position="954"/>
    </location>
</feature>
<feature type="region of interest" description="Disordered" evidence="6">
    <location>
        <begin position="934"/>
        <end position="954"/>
    </location>
</feature>
<organism evidence="8 9">
    <name type="scientific">Branchiostoma lanceolatum</name>
    <name type="common">Common lancelet</name>
    <name type="synonym">Amphioxus lanceolatum</name>
    <dbReference type="NCBI Taxonomy" id="7740"/>
    <lineage>
        <taxon>Eukaryota</taxon>
        <taxon>Metazoa</taxon>
        <taxon>Chordata</taxon>
        <taxon>Cephalochordata</taxon>
        <taxon>Leptocardii</taxon>
        <taxon>Amphioxiformes</taxon>
        <taxon>Branchiostomatidae</taxon>
        <taxon>Branchiostoma</taxon>
    </lineage>
</organism>
<sequence length="1405" mass="156604">MLIKEYRIALPLSVEEYRIAQLYMIQKKSRDESQGEGNGVEILVNEPYEDGPGGSGQYTRKVYHIGTHIPGWFRSILPKAALRVEEEAWNAYPYTRTRYTCVSCWFRSILPKVALRVEEEAWNAYPYTRTRYTCICWFRSILPKAALRVEEEAWNAYPYTRTRYTCICWFRSILPKVALRVEEEAWNAYPYTRTRYTCVSCWFRSILPKAALRVEEEAWNAYPYTRTRYTCPFIEKFYLEIETKYCADGGKQDNVFNLSGAEKRNRIVDIIDVVKDDVPAHDYKLEEDPALYKSVKTGRGPLGTDWKQKCQDSQTQDIMCSYKLCKVEFRYWGMQNKIEKFIHDVALRKTMLQAHRQAWCWQDEWEGLQMDSTVSERDEEMKPAAPPASLRTTDGDSDFQPPAEDDTLQATETSRSAPQNRSANGCESRNFFEWRFQSIMRDSENSSSDEEFFDAQDVLDETLLTKWSSEEMVAMEMVAMAPETPDKPQEKDDFIEMSEGLKEHAGIPSPQQEERHSVQRLPTSLQSSSQSACSGPCNLLILVRGYENTVPPPAVLLLLLAVCYQFHQVLHGGSILDQGSSVFGSKQSDISTFTSTFESVIKAHFPSMAGQVSIQLVTCPRACVEALSMLTSVSPFSTEAASPHSKGRLLSKEHLPIGAVPLLSAASADFPEHVAAVIARANQVYQDFLGSPEGAGFCGQVCLIGDCVGGILGYEALCLTQQYGSGASEDHSPCSPHTPGTAHAMDSPYTPGPGSAHRMDLDTEGSSLEDSLGDSDRGTDGEVSSPSSSFKGRFPSIPSGQDSDSPRRRFHLSYDSPDIPAPGDQPTKFEFEVGDFFLFGCPLSLILIMRQLIAGSDKKVCPAQPACTQVYNMFHPTDPLAARLEPLIQDQFSHIAPVSVSRYHKFPLGDGSTNLLVDAVQSHPSLFMSTLPLQPEDRRPSEASVSSQTSQSSGQGDAIHYLASVTNRWWGAKRIDYALYCPEALTAFPSMTLPYLFHASYWESADVIAFILRQVVRVENVSIHIGDGKEMALFSPTQPRERWLKRRTAVKIKNMTANHRAADIVTLQNTGQSLTARFMYGPLDMVALTGEKVDVYIMLKPPAGEWVHFDTALTNNHGRINYAVPKDRLLGCGIYPVKMIVRGDHTSADSFLTVILPKTECVVFSIDGSFTASVSIMGKDPKVRAGAVDVVRHWQELGYLIVYVTGRPDMQKHQVVSWLAQHNFPHGVVSFCDGLSHDPLRQKANYLRNLVQEVEIVVHAAYGSVKDIPVYTSLGLDSSRLFIVGRPNKKNQNQAQVGWTGVTVDRCFFTFINEGYAVHLSHLLHQPASQPVKGGAYMFINEGYAVHLSHLLHQPASQPAKGGAYMVLHKGCFGLPGQAKGMIRPMAGRQATISPGSAQAAPSSQ</sequence>
<dbReference type="Pfam" id="PF02121">
    <property type="entry name" value="IP_trans"/>
    <property type="match status" value="5"/>
</dbReference>
<dbReference type="GO" id="GO:0012505">
    <property type="term" value="C:endomembrane system"/>
    <property type="evidence" value="ECO:0007669"/>
    <property type="project" value="UniProtKB-SubCell"/>
</dbReference>
<dbReference type="InterPro" id="IPR023393">
    <property type="entry name" value="START-like_dom_sf"/>
</dbReference>
<feature type="domain" description="DDHD" evidence="7">
    <location>
        <begin position="829"/>
        <end position="1017"/>
    </location>
</feature>
<feature type="region of interest" description="Disordered" evidence="6">
    <location>
        <begin position="725"/>
        <end position="826"/>
    </location>
</feature>
<keyword evidence="5" id="KW-0106">Calcium</keyword>
<dbReference type="InterPro" id="IPR055261">
    <property type="entry name" value="PI_transfer_N"/>
</dbReference>
<evidence type="ECO:0000313" key="9">
    <source>
        <dbReference type="Proteomes" id="UP000838412"/>
    </source>
</evidence>
<dbReference type="InterPro" id="IPR036412">
    <property type="entry name" value="HAD-like_sf"/>
</dbReference>
<dbReference type="PROSITE" id="PS51043">
    <property type="entry name" value="DDHD"/>
    <property type="match status" value="1"/>
</dbReference>
<evidence type="ECO:0000256" key="4">
    <source>
        <dbReference type="ARBA" id="ARBA00022553"/>
    </source>
</evidence>
<dbReference type="SMART" id="SM01127">
    <property type="entry name" value="DDHD"/>
    <property type="match status" value="1"/>
</dbReference>
<protein>
    <submittedName>
        <fullName evidence="8">PITPNM1 protein</fullName>
    </submittedName>
</protein>
<evidence type="ECO:0000256" key="6">
    <source>
        <dbReference type="SAM" id="MobiDB-lite"/>
    </source>
</evidence>
<dbReference type="SUPFAM" id="SSF56784">
    <property type="entry name" value="HAD-like"/>
    <property type="match status" value="1"/>
</dbReference>
<evidence type="ECO:0000256" key="3">
    <source>
        <dbReference type="ARBA" id="ARBA00022481"/>
    </source>
</evidence>
<dbReference type="Pfam" id="PF02862">
    <property type="entry name" value="DDHD"/>
    <property type="match status" value="2"/>
</dbReference>
<dbReference type="PANTHER" id="PTHR10658">
    <property type="entry name" value="PHOSPHATIDYLINOSITOL TRANSFER PROTEIN"/>
    <property type="match status" value="1"/>
</dbReference>
<dbReference type="InterPro" id="IPR031315">
    <property type="entry name" value="LNS2/PITP"/>
</dbReference>
<proteinExistence type="inferred from homology"/>
<keyword evidence="3" id="KW-0488">Methylation</keyword>
<dbReference type="GO" id="GO:0031210">
    <property type="term" value="F:phosphatidylcholine binding"/>
    <property type="evidence" value="ECO:0007669"/>
    <property type="project" value="TreeGrafter"/>
</dbReference>
<dbReference type="GO" id="GO:0046872">
    <property type="term" value="F:metal ion binding"/>
    <property type="evidence" value="ECO:0007669"/>
    <property type="project" value="InterPro"/>
</dbReference>
<accession>A0A8J9VDQ2</accession>
<dbReference type="Pfam" id="PF24695">
    <property type="entry name" value="PITM1-3"/>
    <property type="match status" value="1"/>
</dbReference>
<dbReference type="SMART" id="SM00775">
    <property type="entry name" value="LNS2"/>
    <property type="match status" value="1"/>
</dbReference>
<dbReference type="GO" id="GO:0008525">
    <property type="term" value="F:phosphatidylcholine transporter activity"/>
    <property type="evidence" value="ECO:0007669"/>
    <property type="project" value="TreeGrafter"/>
</dbReference>
<feature type="region of interest" description="Disordered" evidence="6">
    <location>
        <begin position="372"/>
        <end position="425"/>
    </location>
</feature>
<dbReference type="PRINTS" id="PR00391">
    <property type="entry name" value="PITRANSFER"/>
</dbReference>
<keyword evidence="9" id="KW-1185">Reference proteome</keyword>
<keyword evidence="4" id="KW-0597">Phosphoprotein</keyword>
<comment type="similarity">
    <text evidence="2">Belongs to the PtdIns transfer protein family. PI transfer class IIA subfamily.</text>
</comment>
<dbReference type="Pfam" id="PF24694">
    <property type="entry name" value="LNS2_PITM1-3"/>
    <property type="match status" value="1"/>
</dbReference>
<dbReference type="GO" id="GO:0005737">
    <property type="term" value="C:cytoplasm"/>
    <property type="evidence" value="ECO:0007669"/>
    <property type="project" value="TreeGrafter"/>
</dbReference>
<dbReference type="Gene3D" id="3.40.50.1000">
    <property type="entry name" value="HAD superfamily/HAD-like"/>
    <property type="match status" value="1"/>
</dbReference>
<evidence type="ECO:0000313" key="8">
    <source>
        <dbReference type="EMBL" id="CAH1233954.1"/>
    </source>
</evidence>
<dbReference type="EMBL" id="OV696686">
    <property type="protein sequence ID" value="CAH1233954.1"/>
    <property type="molecule type" value="Genomic_DNA"/>
</dbReference>
<dbReference type="GO" id="GO:0008526">
    <property type="term" value="F:phosphatidylinositol transfer activity"/>
    <property type="evidence" value="ECO:0007669"/>
    <property type="project" value="TreeGrafter"/>
</dbReference>
<evidence type="ECO:0000256" key="5">
    <source>
        <dbReference type="ARBA" id="ARBA00022837"/>
    </source>
</evidence>
<evidence type="ECO:0000259" key="7">
    <source>
        <dbReference type="PROSITE" id="PS51043"/>
    </source>
</evidence>
<dbReference type="FunFam" id="3.30.530.20:FF:000136">
    <property type="entry name" value="Uncharacterized protein"/>
    <property type="match status" value="1"/>
</dbReference>
<dbReference type="InterPro" id="IPR023214">
    <property type="entry name" value="HAD_sf"/>
</dbReference>
<name>A0A8J9VDQ2_BRALA</name>
<reference evidence="8" key="1">
    <citation type="submission" date="2022-01" db="EMBL/GenBank/DDBJ databases">
        <authorList>
            <person name="Braso-Vives M."/>
        </authorList>
    </citation>
    <scope>NUCLEOTIDE SEQUENCE</scope>
</reference>